<keyword evidence="2" id="KW-1185">Reference proteome</keyword>
<accession>G0MLJ6</accession>
<evidence type="ECO:0000313" key="2">
    <source>
        <dbReference type="Proteomes" id="UP000008068"/>
    </source>
</evidence>
<organism evidence="2">
    <name type="scientific">Caenorhabditis brenneri</name>
    <name type="common">Nematode worm</name>
    <dbReference type="NCBI Taxonomy" id="135651"/>
    <lineage>
        <taxon>Eukaryota</taxon>
        <taxon>Metazoa</taxon>
        <taxon>Ecdysozoa</taxon>
        <taxon>Nematoda</taxon>
        <taxon>Chromadorea</taxon>
        <taxon>Rhabditida</taxon>
        <taxon>Rhabditina</taxon>
        <taxon>Rhabditomorpha</taxon>
        <taxon>Rhabditoidea</taxon>
        <taxon>Rhabditidae</taxon>
        <taxon>Peloderinae</taxon>
        <taxon>Caenorhabditis</taxon>
    </lineage>
</organism>
<protein>
    <recommendedName>
        <fullName evidence="3">F-box associated domain-containing protein</fullName>
    </recommendedName>
</protein>
<dbReference type="OrthoDB" id="5904264at2759"/>
<proteinExistence type="predicted"/>
<sequence>MEVLLEVAHEKSSVWIDKWNTQNKIVDFKTIEKLDEGCNIFKVKMGEVNIECTWVENQIRTSSPSHIEVTVAIFRHVLNLMKFSKNIKLDLLLDSNEVSVFPVLEGVTATALRGGPFDTTTVEAFCLKYPSQKSIVLVPKRSGGDLNRNSPILKVEEICFHGPEKSIPTILESFSGRVAFFCRAQCPETSIIKFMRTWMTSSIHQSLEVLHFTLDNGFFIYPQMIIKEFETETKTWDPTKRPENYEYDTKTIGLESIEKTINCSNFLDIERYNDGRLASFLVTPSRFEFYVWNINCMN</sequence>
<dbReference type="EMBL" id="GL379800">
    <property type="protein sequence ID" value="EGT35706.1"/>
    <property type="molecule type" value="Genomic_DNA"/>
</dbReference>
<dbReference type="Proteomes" id="UP000008068">
    <property type="component" value="Unassembled WGS sequence"/>
</dbReference>
<dbReference type="PANTHER" id="PTHR21503">
    <property type="entry name" value="F-BOX-CONTAINING HYPOTHETICAL PROTEIN C.ELEGANS"/>
    <property type="match status" value="1"/>
</dbReference>
<dbReference type="HOGENOM" id="CLU_040220_1_0_1"/>
<dbReference type="eggNOG" id="ENOG502TK0P">
    <property type="taxonomic scope" value="Eukaryota"/>
</dbReference>
<evidence type="ECO:0008006" key="3">
    <source>
        <dbReference type="Google" id="ProtNLM"/>
    </source>
</evidence>
<dbReference type="AlphaFoldDB" id="G0MLJ6"/>
<dbReference type="PANTHER" id="PTHR21503:SF8">
    <property type="entry name" value="F-BOX ASSOCIATED DOMAIN-CONTAINING PROTEIN-RELATED"/>
    <property type="match status" value="1"/>
</dbReference>
<dbReference type="FunCoup" id="G0MLJ6">
    <property type="interactions" value="26"/>
</dbReference>
<dbReference type="OMA" id="HECCVIN"/>
<evidence type="ECO:0000313" key="1">
    <source>
        <dbReference type="EMBL" id="EGT35706.1"/>
    </source>
</evidence>
<gene>
    <name evidence="1" type="ORF">CAEBREN_08394</name>
</gene>
<reference evidence="2" key="1">
    <citation type="submission" date="2011-07" db="EMBL/GenBank/DDBJ databases">
        <authorList>
            <consortium name="Caenorhabditis brenneri Sequencing and Analysis Consortium"/>
            <person name="Wilson R.K."/>
        </authorList>
    </citation>
    <scope>NUCLEOTIDE SEQUENCE [LARGE SCALE GENOMIC DNA]</scope>
    <source>
        <strain evidence="2">PB2801</strain>
    </source>
</reference>
<name>G0MLJ6_CAEBE</name>
<dbReference type="InParanoid" id="G0MLJ6"/>